<organism evidence="2 3">
    <name type="scientific">Pyrococcus horikoshii (strain ATCC 700860 / DSM 12428 / JCM 9974 / NBRC 100139 / OT-3)</name>
    <dbReference type="NCBI Taxonomy" id="70601"/>
    <lineage>
        <taxon>Archaea</taxon>
        <taxon>Methanobacteriati</taxon>
        <taxon>Methanobacteriota</taxon>
        <taxon>Thermococci</taxon>
        <taxon>Thermococcales</taxon>
        <taxon>Thermococcaceae</taxon>
        <taxon>Pyrococcus</taxon>
    </lineage>
</organism>
<accession>O58958</accession>
<keyword evidence="3" id="KW-1185">Reference proteome</keyword>
<evidence type="ECO:0000313" key="2">
    <source>
        <dbReference type="EMBL" id="BAA30325.1"/>
    </source>
</evidence>
<feature type="transmembrane region" description="Helical" evidence="1">
    <location>
        <begin position="54"/>
        <end position="74"/>
    </location>
</feature>
<gene>
    <name evidence="2" type="ordered locus">PH1225</name>
</gene>
<dbReference type="PIR" id="C71066">
    <property type="entry name" value="C71066"/>
</dbReference>
<dbReference type="Proteomes" id="UP000000752">
    <property type="component" value="Chromosome"/>
</dbReference>
<keyword evidence="1" id="KW-1133">Transmembrane helix</keyword>
<keyword evidence="1" id="KW-0812">Transmembrane</keyword>
<evidence type="ECO:0000256" key="1">
    <source>
        <dbReference type="SAM" id="Phobius"/>
    </source>
</evidence>
<dbReference type="EnsemblBacteria" id="BAA30325">
    <property type="protein sequence ID" value="BAA30325"/>
    <property type="gene ID" value="BAA30325"/>
</dbReference>
<dbReference type="InterPro" id="IPR052527">
    <property type="entry name" value="Metal_cation-efflux_comp"/>
</dbReference>
<dbReference type="EMBL" id="BA000001">
    <property type="protein sequence ID" value="BAA30325.1"/>
    <property type="molecule type" value="Genomic_DNA"/>
</dbReference>
<sequence>MESSSREEEKDPDEGERVLNFLGIVPKVAKVSFLYIAFSALLERLFTFDFSFPRIGGILVFVGIVLWAICYFQVSKAYKAGKLLKSGCYSVVRHPIYTIWGVLILPGFSLVIGGFMLGLPVVYWISILYYIEEEERFLHVRFGKEWEEYASRVPRFIPNLFEVIKKLDPGERK</sequence>
<proteinExistence type="predicted"/>
<dbReference type="Gene3D" id="1.20.120.1630">
    <property type="match status" value="1"/>
</dbReference>
<dbReference type="PANTHER" id="PTHR43847">
    <property type="entry name" value="BLL3993 PROTEIN"/>
    <property type="match status" value="1"/>
</dbReference>
<dbReference type="STRING" id="70601.gene:9378187"/>
<dbReference type="KEGG" id="pho:PH1225"/>
<protein>
    <recommendedName>
        <fullName evidence="4">Isoprenylcysteine carboxylmethyltransferase family protein</fullName>
    </recommendedName>
</protein>
<evidence type="ECO:0008006" key="4">
    <source>
        <dbReference type="Google" id="ProtNLM"/>
    </source>
</evidence>
<dbReference type="AlphaFoldDB" id="O58958"/>
<dbReference type="PANTHER" id="PTHR43847:SF1">
    <property type="entry name" value="BLL3993 PROTEIN"/>
    <property type="match status" value="1"/>
</dbReference>
<keyword evidence="1" id="KW-0472">Membrane</keyword>
<reference evidence="2 3" key="1">
    <citation type="journal article" date="1998" name="DNA Res.">
        <title>Complete sequence and gene organization of the genome of a hyper-thermophilic archaebacterium, Pyrococcus horikoshii OT3.</title>
        <authorList>
            <person name="Kawarabayasi Y."/>
            <person name="Sawada M."/>
            <person name="Horikawa H."/>
            <person name="Haikawa Y."/>
            <person name="Hino Y."/>
            <person name="Yamamoto S."/>
            <person name="Sekine M."/>
            <person name="Baba S."/>
            <person name="Kosugi H."/>
            <person name="Hosoyama A."/>
            <person name="Nagai Y."/>
            <person name="Sakai M."/>
            <person name="Ogura K."/>
            <person name="Otuka R."/>
            <person name="Nakazawa H."/>
            <person name="Takamiya M."/>
            <person name="Ohfuku Y."/>
            <person name="Funahashi T."/>
            <person name="Tanaka T."/>
            <person name="Kudoh Y."/>
            <person name="Yamazaki J."/>
            <person name="Kushida N."/>
            <person name="Oguchi A."/>
            <person name="Aoki K."/>
            <person name="Nakamura Y."/>
            <person name="Robb T.F."/>
            <person name="Horikoshi K."/>
            <person name="Masuchi Y."/>
            <person name="Shizuya H."/>
            <person name="Kikuchi H."/>
        </authorList>
    </citation>
    <scope>NUCLEOTIDE SEQUENCE [LARGE SCALE GENOMIC DNA]</scope>
    <source>
        <strain evidence="3">ATCC 700860 / DSM 12428 / JCM 9974 / NBRC 100139 / OT-3</strain>
    </source>
</reference>
<name>O58958_PYRHO</name>
<feature type="transmembrane region" description="Helical" evidence="1">
    <location>
        <begin position="21"/>
        <end position="42"/>
    </location>
</feature>
<evidence type="ECO:0000313" key="3">
    <source>
        <dbReference type="Proteomes" id="UP000000752"/>
    </source>
</evidence>
<dbReference type="eggNOG" id="arCOG03580">
    <property type="taxonomic scope" value="Archaea"/>
</dbReference>